<proteinExistence type="predicted"/>
<dbReference type="Proteomes" id="UP000499080">
    <property type="component" value="Unassembled WGS sequence"/>
</dbReference>
<evidence type="ECO:0000313" key="2">
    <source>
        <dbReference type="Proteomes" id="UP000499080"/>
    </source>
</evidence>
<keyword evidence="2" id="KW-1185">Reference proteome</keyword>
<reference evidence="1 2" key="1">
    <citation type="journal article" date="2019" name="Sci. Rep.">
        <title>Orb-weaving spider Araneus ventricosus genome elucidates the spidroin gene catalogue.</title>
        <authorList>
            <person name="Kono N."/>
            <person name="Nakamura H."/>
            <person name="Ohtoshi R."/>
            <person name="Moran D.A.P."/>
            <person name="Shinohara A."/>
            <person name="Yoshida Y."/>
            <person name="Fujiwara M."/>
            <person name="Mori M."/>
            <person name="Tomita M."/>
            <person name="Arakawa K."/>
        </authorList>
    </citation>
    <scope>NUCLEOTIDE SEQUENCE [LARGE SCALE GENOMIC DNA]</scope>
</reference>
<name>A0A4Y2KTA6_ARAVE</name>
<evidence type="ECO:0000313" key="1">
    <source>
        <dbReference type="EMBL" id="GBN05774.1"/>
    </source>
</evidence>
<protein>
    <submittedName>
        <fullName evidence="1">Uncharacterized protein</fullName>
    </submittedName>
</protein>
<organism evidence="1 2">
    <name type="scientific">Araneus ventricosus</name>
    <name type="common">Orbweaver spider</name>
    <name type="synonym">Epeira ventricosa</name>
    <dbReference type="NCBI Taxonomy" id="182803"/>
    <lineage>
        <taxon>Eukaryota</taxon>
        <taxon>Metazoa</taxon>
        <taxon>Ecdysozoa</taxon>
        <taxon>Arthropoda</taxon>
        <taxon>Chelicerata</taxon>
        <taxon>Arachnida</taxon>
        <taxon>Araneae</taxon>
        <taxon>Araneomorphae</taxon>
        <taxon>Entelegynae</taxon>
        <taxon>Araneoidea</taxon>
        <taxon>Araneidae</taxon>
        <taxon>Araneus</taxon>
    </lineage>
</organism>
<dbReference type="AlphaFoldDB" id="A0A4Y2KTA6"/>
<comment type="caution">
    <text evidence="1">The sequence shown here is derived from an EMBL/GenBank/DDBJ whole genome shotgun (WGS) entry which is preliminary data.</text>
</comment>
<sequence length="96" mass="10890">MQLNGLTVIGCDGANVNRGNKGGINRLMEQALIDHYNGEFVCFKQMSYLSVIYEFLSMEQQLVLKNFVDSEQDCIIVGLKVHRNVIVGPKVHRLMF</sequence>
<accession>A0A4Y2KTA6</accession>
<gene>
    <name evidence="1" type="ORF">AVEN_82486_1</name>
</gene>
<dbReference type="EMBL" id="BGPR01004997">
    <property type="protein sequence ID" value="GBN05774.1"/>
    <property type="molecule type" value="Genomic_DNA"/>
</dbReference>